<protein>
    <submittedName>
        <fullName evidence="1">Uncharacterized protein</fullName>
    </submittedName>
</protein>
<proteinExistence type="predicted"/>
<reference evidence="1" key="1">
    <citation type="journal article" date="2021" name="Microorganisms">
        <title>The Ever-Expanding Pseudomonas Genus: Description of 43 New Species and Partition of the Pseudomonas putida Group.</title>
        <authorList>
            <person name="Girard L."/>
            <person name="Lood C."/>
            <person name="Hofte M."/>
            <person name="Vandamme P."/>
            <person name="Rokni-Zadeh H."/>
            <person name="van Noort V."/>
            <person name="Lavigne R."/>
            <person name="De Mot R."/>
        </authorList>
    </citation>
    <scope>NUCLEOTIDE SEQUENCE</scope>
    <source>
        <strain evidence="1">COW39</strain>
    </source>
</reference>
<keyword evidence="2" id="KW-1185">Reference proteome</keyword>
<sequence>MRYVQERSFIATFLSTTPGYSGYLDSVEGLPRTRRNNWLTLTSPFSAEPPQRFWLGYFEGRDAGYQVRTLESAPGDSHHAIWDLSFSNSIGFYVSSTNPVLWRVRVDDAKLQVPEQRTYRNVTLAAPGKALLSVATRDSWDDHYVGIKRPNPLTFTMDVLEVGCALFDSHLKFRRR</sequence>
<dbReference type="EMBL" id="CP077073">
    <property type="protein sequence ID" value="QXH34991.1"/>
    <property type="molecule type" value="Genomic_DNA"/>
</dbReference>
<evidence type="ECO:0000313" key="1">
    <source>
        <dbReference type="EMBL" id="QXH34991.1"/>
    </source>
</evidence>
<evidence type="ECO:0000313" key="2">
    <source>
        <dbReference type="Proteomes" id="UP001047646"/>
    </source>
</evidence>
<dbReference type="Proteomes" id="UP001047646">
    <property type="component" value="Chromosome"/>
</dbReference>
<dbReference type="RefSeq" id="WP_217850000.1">
    <property type="nucleotide sequence ID" value="NZ_CP077073.1"/>
</dbReference>
<gene>
    <name evidence="1" type="ORF">KSS95_23120</name>
</gene>
<accession>A0ABX8M9I2</accession>
<organism evidence="1 2">
    <name type="scientific">Pseudomonas muyukensis</name>
    <dbReference type="NCBI Taxonomy" id="2842357"/>
    <lineage>
        <taxon>Bacteria</taxon>
        <taxon>Pseudomonadati</taxon>
        <taxon>Pseudomonadota</taxon>
        <taxon>Gammaproteobacteria</taxon>
        <taxon>Pseudomonadales</taxon>
        <taxon>Pseudomonadaceae</taxon>
        <taxon>Pseudomonas</taxon>
    </lineage>
</organism>
<name>A0ABX8M9I2_9PSED</name>